<organism evidence="2 3">
    <name type="scientific">Pichia sorbitophila (strain ATCC MYA-4447 / BCRC 22081 / CBS 7064 / NBRC 10061 / NRRL Y-12695)</name>
    <name type="common">Hybrid yeast</name>
    <dbReference type="NCBI Taxonomy" id="559304"/>
    <lineage>
        <taxon>Eukaryota</taxon>
        <taxon>Fungi</taxon>
        <taxon>Dikarya</taxon>
        <taxon>Ascomycota</taxon>
        <taxon>Saccharomycotina</taxon>
        <taxon>Pichiomycetes</taxon>
        <taxon>Debaryomycetaceae</taxon>
        <taxon>Millerozyma</taxon>
    </lineage>
</organism>
<dbReference type="HOGENOM" id="CLU_2850465_0_0_1"/>
<evidence type="ECO:0000313" key="1">
    <source>
        <dbReference type="EMBL" id="CCE83471.1"/>
    </source>
</evidence>
<dbReference type="EMBL" id="FO082048">
    <property type="protein sequence ID" value="CCE84502.1"/>
    <property type="molecule type" value="Genomic_DNA"/>
</dbReference>
<dbReference type="InParanoid" id="G8Y7C2"/>
<dbReference type="Proteomes" id="UP000005222">
    <property type="component" value="Chromosome L"/>
</dbReference>
<keyword evidence="3" id="KW-1185">Reference proteome</keyword>
<reference evidence="3" key="2">
    <citation type="journal article" date="2012" name="G3 (Bethesda)">
        <title>Pichia sorbitophila, an interspecies yeast hybrid reveals early steps of genome resolution following polyploidization.</title>
        <authorList>
            <person name="Leh Louis V."/>
            <person name="Despons L."/>
            <person name="Friedrich A."/>
            <person name="Martin T."/>
            <person name="Durrens P."/>
            <person name="Casaregola S."/>
            <person name="Neuveglise C."/>
            <person name="Fairhead C."/>
            <person name="Marck C."/>
            <person name="Cruz J.A."/>
            <person name="Straub M.L."/>
            <person name="Kugler V."/>
            <person name="Sacerdot C."/>
            <person name="Uzunov Z."/>
            <person name="Thierry A."/>
            <person name="Weiss S."/>
            <person name="Bleykasten C."/>
            <person name="De Montigny J."/>
            <person name="Jacques N."/>
            <person name="Jung P."/>
            <person name="Lemaire M."/>
            <person name="Mallet S."/>
            <person name="Morel G."/>
            <person name="Richard G.F."/>
            <person name="Sarkar A."/>
            <person name="Savel G."/>
            <person name="Schacherer J."/>
            <person name="Seret M.L."/>
            <person name="Talla E."/>
            <person name="Samson G."/>
            <person name="Jubin C."/>
            <person name="Poulain J."/>
            <person name="Vacherie B."/>
            <person name="Barbe V."/>
            <person name="Pelletier E."/>
            <person name="Sherman D.J."/>
            <person name="Westhof E."/>
            <person name="Weissenbach J."/>
            <person name="Baret P.V."/>
            <person name="Wincker P."/>
            <person name="Gaillardin C."/>
            <person name="Dujon B."/>
            <person name="Souciet J.L."/>
        </authorList>
    </citation>
    <scope>NUCLEOTIDE SEQUENCE [LARGE SCALE GENOMIC DNA]</scope>
    <source>
        <strain evidence="3">ATCC MYA-4447 / BCRC 22081 / CBS 7064 / NBRC 10061 / NRRL Y-12695</strain>
    </source>
</reference>
<sequence length="65" mass="7512">MSTHIVILPSFKIRYFPSCYHMRQRKPHIYSDLMHAYSNSLSSRSPGPAAVEYSVPGVRCRRKTV</sequence>
<name>G8Y7C2_PICSO</name>
<dbReference type="AlphaFoldDB" id="G8Y7C2"/>
<evidence type="ECO:0000313" key="2">
    <source>
        <dbReference type="EMBL" id="CCE84502.1"/>
    </source>
</evidence>
<proteinExistence type="predicted"/>
<evidence type="ECO:0000313" key="3">
    <source>
        <dbReference type="Proteomes" id="UP000005222"/>
    </source>
</evidence>
<gene>
    <name evidence="2" type="primary">Piso0_004047</name>
    <name evidence="1" type="ORF">GNLVRS01_PISO0K08282g</name>
    <name evidence="2" type="ORF">GNLVRS01_PISO0L08283g</name>
</gene>
<reference evidence="2" key="1">
    <citation type="submission" date="2011-10" db="EMBL/GenBank/DDBJ databases">
        <authorList>
            <person name="Genoscope - CEA"/>
        </authorList>
    </citation>
    <scope>NUCLEOTIDE SEQUENCE</scope>
</reference>
<protein>
    <submittedName>
        <fullName evidence="2">Piso0_004047 protein</fullName>
    </submittedName>
</protein>
<dbReference type="Proteomes" id="UP000005222">
    <property type="component" value="Chromosome K"/>
</dbReference>
<dbReference type="EMBL" id="FO082049">
    <property type="protein sequence ID" value="CCE83471.1"/>
    <property type="molecule type" value="Genomic_DNA"/>
</dbReference>
<accession>G8Y7C2</accession>